<organism evidence="1 2">
    <name type="scientific">Escherichia coli</name>
    <dbReference type="NCBI Taxonomy" id="562"/>
    <lineage>
        <taxon>Bacteria</taxon>
        <taxon>Pseudomonadati</taxon>
        <taxon>Pseudomonadota</taxon>
        <taxon>Gammaproteobacteria</taxon>
        <taxon>Enterobacterales</taxon>
        <taxon>Enterobacteriaceae</taxon>
        <taxon>Escherichia</taxon>
    </lineage>
</organism>
<evidence type="ECO:0000313" key="1">
    <source>
        <dbReference type="EMBL" id="STE89324.1"/>
    </source>
</evidence>
<keyword evidence="1" id="KW-0808">Transferase</keyword>
<reference evidence="1 2" key="1">
    <citation type="submission" date="2018-06" db="EMBL/GenBank/DDBJ databases">
        <authorList>
            <consortium name="Pathogen Informatics"/>
            <person name="Doyle S."/>
        </authorList>
    </citation>
    <scope>NUCLEOTIDE SEQUENCE [LARGE SCALE GENOMIC DNA]</scope>
    <source>
        <strain evidence="1 2">NCTC10418</strain>
    </source>
</reference>
<dbReference type="EMBL" id="UFZQ01000001">
    <property type="protein sequence ID" value="STE89324.1"/>
    <property type="molecule type" value="Genomic_DNA"/>
</dbReference>
<gene>
    <name evidence="1" type="primary">plsB_2</name>
    <name evidence="1" type="ORF">NCTC10418_07049</name>
</gene>
<dbReference type="AlphaFoldDB" id="A0A376L399"/>
<evidence type="ECO:0000313" key="2">
    <source>
        <dbReference type="Proteomes" id="UP000255460"/>
    </source>
</evidence>
<name>A0A376L399_ECOLX</name>
<keyword evidence="1" id="KW-0012">Acyltransferase</keyword>
<dbReference type="Proteomes" id="UP000255460">
    <property type="component" value="Unassembled WGS sequence"/>
</dbReference>
<accession>A0A376L399</accession>
<proteinExistence type="predicted"/>
<dbReference type="EC" id="2.3.1.15" evidence="1"/>
<protein>
    <submittedName>
        <fullName evidence="1">Glycerol-3-phosphate acyltransferase</fullName>
        <ecNumber evidence="1">2.3.1.15</ecNumber>
    </submittedName>
</protein>
<dbReference type="GO" id="GO:0004366">
    <property type="term" value="F:glycerol-3-phosphate O-acyltransferase activity"/>
    <property type="evidence" value="ECO:0007669"/>
    <property type="project" value="UniProtKB-EC"/>
</dbReference>
<sequence length="54" mass="6201">MCSFTAGRVYFTYYTPKEESIKLFHDYLDLHRSNPNLDVQMVPVSVMFGRAPGA</sequence>